<name>A0A7S2X1J7_9CHLO</name>
<feature type="region of interest" description="Disordered" evidence="1">
    <location>
        <begin position="279"/>
        <end position="332"/>
    </location>
</feature>
<feature type="compositionally biased region" description="Low complexity" evidence="1">
    <location>
        <begin position="76"/>
        <end position="90"/>
    </location>
</feature>
<dbReference type="InterPro" id="IPR036869">
    <property type="entry name" value="J_dom_sf"/>
</dbReference>
<evidence type="ECO:0000313" key="2">
    <source>
        <dbReference type="EMBL" id="CAD9720995.1"/>
    </source>
</evidence>
<dbReference type="Gene3D" id="1.10.287.110">
    <property type="entry name" value="DnaJ domain"/>
    <property type="match status" value="1"/>
</dbReference>
<dbReference type="GO" id="GO:0072318">
    <property type="term" value="P:clathrin coat disassembly"/>
    <property type="evidence" value="ECO:0007669"/>
    <property type="project" value="TreeGrafter"/>
</dbReference>
<feature type="region of interest" description="Disordered" evidence="1">
    <location>
        <begin position="233"/>
        <end position="266"/>
    </location>
</feature>
<feature type="compositionally biased region" description="Low complexity" evidence="1">
    <location>
        <begin position="281"/>
        <end position="291"/>
    </location>
</feature>
<accession>A0A7S2X1J7</accession>
<feature type="compositionally biased region" description="Polar residues" evidence="1">
    <location>
        <begin position="61"/>
        <end position="72"/>
    </location>
</feature>
<dbReference type="PANTHER" id="PTHR23172:SF19">
    <property type="entry name" value="J DOMAIN-CONTAINING PROTEIN"/>
    <property type="match status" value="1"/>
</dbReference>
<dbReference type="InterPro" id="IPR001623">
    <property type="entry name" value="DnaJ_domain"/>
</dbReference>
<protein>
    <submittedName>
        <fullName evidence="2">Uncharacterized protein</fullName>
    </submittedName>
</protein>
<organism evidence="2">
    <name type="scientific">Chloropicon roscoffensis</name>
    <dbReference type="NCBI Taxonomy" id="1461544"/>
    <lineage>
        <taxon>Eukaryota</taxon>
        <taxon>Viridiplantae</taxon>
        <taxon>Chlorophyta</taxon>
        <taxon>Chloropicophyceae</taxon>
        <taxon>Chloropicales</taxon>
        <taxon>Chloropicaceae</taxon>
        <taxon>Chloropicon</taxon>
    </lineage>
</organism>
<reference evidence="2" key="1">
    <citation type="submission" date="2021-01" db="EMBL/GenBank/DDBJ databases">
        <authorList>
            <person name="Corre E."/>
            <person name="Pelletier E."/>
            <person name="Niang G."/>
            <person name="Scheremetjew M."/>
            <person name="Finn R."/>
            <person name="Kale V."/>
            <person name="Holt S."/>
            <person name="Cochrane G."/>
            <person name="Meng A."/>
            <person name="Brown T."/>
            <person name="Cohen L."/>
        </authorList>
    </citation>
    <scope>NUCLEOTIDE SEQUENCE</scope>
    <source>
        <strain evidence="2">RCC2335</strain>
    </source>
</reference>
<dbReference type="SUPFAM" id="SSF46565">
    <property type="entry name" value="Chaperone J-domain"/>
    <property type="match status" value="1"/>
</dbReference>
<dbReference type="CDD" id="cd06257">
    <property type="entry name" value="DnaJ"/>
    <property type="match status" value="1"/>
</dbReference>
<evidence type="ECO:0000256" key="1">
    <source>
        <dbReference type="SAM" id="MobiDB-lite"/>
    </source>
</evidence>
<feature type="region of interest" description="Disordered" evidence="1">
    <location>
        <begin position="22"/>
        <end position="92"/>
    </location>
</feature>
<sequence length="524" mass="54100">MVTGKMANDALSSLLSDSLASMGVEEKKSSAPMRKASSGPVPSSSYSPTESIAVPPRHPNFSKSQSAALNIGQTGGSNNSSGRPSPYGSYDRLEDLLGSASLKGAAMGPLSMGLSGGSNAGSMDDIFGAVGSSGPSTPTAAQAQTAQTVSADDFFGLGGEAEGPPSMQSAATATMVPAQTSGDIFDLDALNASPASPAVDDLLGGVEGTANPYTVEPAAPPADDFVILPRDADEAEPSGEQQPAAPDDGGTLEELLGSPGQEAQPNAGVAAEDDLLGLFSADGDAPEAPDAGQDRGDQGFTSLEDLLGATGGSKAGPSSTDAGAAAPPSATPQVIDDIFGATHQPSVCDGGAADFGMGVGGATAAGSMPGGPSLQREEIDPNEPEYRKELREKRIRGVQQRMAQALEEARERETIDAMEKAERSELAQYLGPKLEAWSKGKGDNIRALLSTLQDVIWDGSNWKEVSMMDLMNPAQVKKSYRKAMIIMHPDKVKQRGGTTEQIFIADYLFDLTNQAWGHFQQTEM</sequence>
<feature type="compositionally biased region" description="Low complexity" evidence="1">
    <location>
        <begin position="37"/>
        <end position="48"/>
    </location>
</feature>
<gene>
    <name evidence="2" type="ORF">CROS1312_LOCUS261</name>
</gene>
<dbReference type="GO" id="GO:0030276">
    <property type="term" value="F:clathrin binding"/>
    <property type="evidence" value="ECO:0007669"/>
    <property type="project" value="TreeGrafter"/>
</dbReference>
<dbReference type="GO" id="GO:0031982">
    <property type="term" value="C:vesicle"/>
    <property type="evidence" value="ECO:0007669"/>
    <property type="project" value="TreeGrafter"/>
</dbReference>
<dbReference type="EMBL" id="HBHM01000351">
    <property type="protein sequence ID" value="CAD9720995.1"/>
    <property type="molecule type" value="Transcribed_RNA"/>
</dbReference>
<dbReference type="AlphaFoldDB" id="A0A7S2X1J7"/>
<dbReference type="GO" id="GO:0072583">
    <property type="term" value="P:clathrin-dependent endocytosis"/>
    <property type="evidence" value="ECO:0007669"/>
    <property type="project" value="TreeGrafter"/>
</dbReference>
<dbReference type="GO" id="GO:0005737">
    <property type="term" value="C:cytoplasm"/>
    <property type="evidence" value="ECO:0007669"/>
    <property type="project" value="TreeGrafter"/>
</dbReference>
<proteinExistence type="predicted"/>
<dbReference type="PANTHER" id="PTHR23172">
    <property type="entry name" value="AUXILIN/CYCLIN G-ASSOCIATED KINASE-RELATED"/>
    <property type="match status" value="1"/>
</dbReference>